<keyword evidence="2" id="KW-1185">Reference proteome</keyword>
<protein>
    <submittedName>
        <fullName evidence="1">Nucleoside hydrolase</fullName>
    </submittedName>
</protein>
<organism evidence="1 2">
    <name type="scientific">Amphibiibacter pelophylacis</name>
    <dbReference type="NCBI Taxonomy" id="1799477"/>
    <lineage>
        <taxon>Bacteria</taxon>
        <taxon>Pseudomonadati</taxon>
        <taxon>Pseudomonadota</taxon>
        <taxon>Betaproteobacteria</taxon>
        <taxon>Burkholderiales</taxon>
        <taxon>Sphaerotilaceae</taxon>
        <taxon>Amphibiibacter</taxon>
    </lineage>
</organism>
<dbReference type="EMBL" id="JAWDIE010000001">
    <property type="protein sequence ID" value="MEJ7136863.1"/>
    <property type="molecule type" value="Genomic_DNA"/>
</dbReference>
<comment type="caution">
    <text evidence="1">The sequence shown here is derived from an EMBL/GenBank/DDBJ whole genome shotgun (WGS) entry which is preliminary data.</text>
</comment>
<dbReference type="Proteomes" id="UP001364695">
    <property type="component" value="Unassembled WGS sequence"/>
</dbReference>
<evidence type="ECO:0000313" key="2">
    <source>
        <dbReference type="Proteomes" id="UP001364695"/>
    </source>
</evidence>
<accession>A0ACC6NY17</accession>
<sequence>MSQKHRIIIDTDPGVDDAVAILLAAWHPDVELVGLTTVFGNLAVEQGTLNAGYLTSLMPAPVPVAQGAATPLVITPHAFPDFVHGKFGFGDLHTEAPAGFAPVKDSAAQFIVDQIMAAPGEITLVPVAPLTNIAMALRLCPEITKHVKNVVIMGGSVHRGGNVSPVAEANIWNDPHAAQMVFAADWPITMVGLDVTHHTIMPESRMAALREVSPKVGGFLAEITRFYANFYRNTAGFDGFSVHDPATVVQVLRPDLFTTRKGQIDVVLDGPAIGQTVFAVDGVGYAEPGFGLRRNVDVCLQVNGDGVLDFIETTLRRAP</sequence>
<keyword evidence="1" id="KW-0378">Hydrolase</keyword>
<reference evidence="1" key="1">
    <citation type="submission" date="2023-10" db="EMBL/GenBank/DDBJ databases">
        <title>Amphibacter perezi, gen. nov., sp. nov. a novel taxa of the family Comamonadaceae, class Betaproteobacteria isolated from the skin microbiota of Pelophylax perezi from different populations.</title>
        <authorList>
            <person name="Costa S."/>
            <person name="Proenca D.N."/>
            <person name="Lopes I."/>
            <person name="Morais P.V."/>
        </authorList>
    </citation>
    <scope>NUCLEOTIDE SEQUENCE</scope>
    <source>
        <strain evidence="1">SL12-8</strain>
    </source>
</reference>
<name>A0ACC6NY17_9BURK</name>
<gene>
    <name evidence="1" type="ORF">RV045_00265</name>
</gene>
<evidence type="ECO:0000313" key="1">
    <source>
        <dbReference type="EMBL" id="MEJ7136863.1"/>
    </source>
</evidence>
<proteinExistence type="predicted"/>